<organism evidence="2 3">
    <name type="scientific">Ilyodon furcidens</name>
    <name type="common">goldbreast splitfin</name>
    <dbReference type="NCBI Taxonomy" id="33524"/>
    <lineage>
        <taxon>Eukaryota</taxon>
        <taxon>Metazoa</taxon>
        <taxon>Chordata</taxon>
        <taxon>Craniata</taxon>
        <taxon>Vertebrata</taxon>
        <taxon>Euteleostomi</taxon>
        <taxon>Actinopterygii</taxon>
        <taxon>Neopterygii</taxon>
        <taxon>Teleostei</taxon>
        <taxon>Neoteleostei</taxon>
        <taxon>Acanthomorphata</taxon>
        <taxon>Ovalentaria</taxon>
        <taxon>Atherinomorphae</taxon>
        <taxon>Cyprinodontiformes</taxon>
        <taxon>Goodeidae</taxon>
        <taxon>Ilyodon</taxon>
    </lineage>
</organism>
<name>A0ABV0SZ27_9TELE</name>
<evidence type="ECO:0000256" key="1">
    <source>
        <dbReference type="SAM" id="MobiDB-lite"/>
    </source>
</evidence>
<keyword evidence="3" id="KW-1185">Reference proteome</keyword>
<dbReference type="Proteomes" id="UP001482620">
    <property type="component" value="Unassembled WGS sequence"/>
</dbReference>
<evidence type="ECO:0000313" key="2">
    <source>
        <dbReference type="EMBL" id="MEQ2225736.1"/>
    </source>
</evidence>
<reference evidence="2 3" key="1">
    <citation type="submission" date="2021-06" db="EMBL/GenBank/DDBJ databases">
        <authorList>
            <person name="Palmer J.M."/>
        </authorList>
    </citation>
    <scope>NUCLEOTIDE SEQUENCE [LARGE SCALE GENOMIC DNA]</scope>
    <source>
        <strain evidence="3">if_2019</strain>
        <tissue evidence="2">Muscle</tissue>
    </source>
</reference>
<sequence length="134" mass="14771">MEVNKHQNSIQKQLSFIIQNSSLSLSCSQREAGHVTCSCQILLDNTTEDLAEKDSSRMQQQTNCSRTHHTGAQYQAAGGGARSGAETMQWAHRPSHTEDRGITTMTASWKQLPIHILLILASCRHISSSKSHLG</sequence>
<gene>
    <name evidence="2" type="ORF">ILYODFUR_020399</name>
</gene>
<dbReference type="PROSITE" id="PS51257">
    <property type="entry name" value="PROKAR_LIPOPROTEIN"/>
    <property type="match status" value="1"/>
</dbReference>
<evidence type="ECO:0000313" key="3">
    <source>
        <dbReference type="Proteomes" id="UP001482620"/>
    </source>
</evidence>
<dbReference type="EMBL" id="JAHRIQ010013686">
    <property type="protein sequence ID" value="MEQ2225736.1"/>
    <property type="molecule type" value="Genomic_DNA"/>
</dbReference>
<accession>A0ABV0SZ27</accession>
<comment type="caution">
    <text evidence="2">The sequence shown here is derived from an EMBL/GenBank/DDBJ whole genome shotgun (WGS) entry which is preliminary data.</text>
</comment>
<protein>
    <submittedName>
        <fullName evidence="2">Uncharacterized protein</fullName>
    </submittedName>
</protein>
<feature type="region of interest" description="Disordered" evidence="1">
    <location>
        <begin position="51"/>
        <end position="98"/>
    </location>
</feature>
<proteinExistence type="predicted"/>